<gene>
    <name evidence="1" type="ORF">ERS852560_04133</name>
</gene>
<dbReference type="EMBL" id="CZBM01000025">
    <property type="protein sequence ID" value="CUQ55293.1"/>
    <property type="molecule type" value="Genomic_DNA"/>
</dbReference>
<accession>A0A174X6Q6</accession>
<organism evidence="1 2">
    <name type="scientific">Parabacteroides distasonis</name>
    <dbReference type="NCBI Taxonomy" id="823"/>
    <lineage>
        <taxon>Bacteria</taxon>
        <taxon>Pseudomonadati</taxon>
        <taxon>Bacteroidota</taxon>
        <taxon>Bacteroidia</taxon>
        <taxon>Bacteroidales</taxon>
        <taxon>Tannerellaceae</taxon>
        <taxon>Parabacteroides</taxon>
    </lineage>
</organism>
<proteinExistence type="predicted"/>
<name>A0A174X6Q6_PARDI</name>
<reference evidence="1 2" key="1">
    <citation type="submission" date="2015-09" db="EMBL/GenBank/DDBJ databases">
        <authorList>
            <consortium name="Pathogen Informatics"/>
        </authorList>
    </citation>
    <scope>NUCLEOTIDE SEQUENCE [LARGE SCALE GENOMIC DNA]</scope>
    <source>
        <strain evidence="1 2">2789STDY5834948</strain>
    </source>
</reference>
<sequence length="36" mass="4003">MIGSVIFSAPFAAINAKNQIPPSVKEGNNYDYRIYL</sequence>
<evidence type="ECO:0000313" key="2">
    <source>
        <dbReference type="Proteomes" id="UP000095332"/>
    </source>
</evidence>
<dbReference type="Proteomes" id="UP000095332">
    <property type="component" value="Unassembled WGS sequence"/>
</dbReference>
<protein>
    <submittedName>
        <fullName evidence="1">Uncharacterized protein</fullName>
    </submittedName>
</protein>
<evidence type="ECO:0000313" key="1">
    <source>
        <dbReference type="EMBL" id="CUQ55293.1"/>
    </source>
</evidence>
<dbReference type="AlphaFoldDB" id="A0A174X6Q6"/>